<reference evidence="1" key="2">
    <citation type="submission" date="2013-05" db="EMBL/GenBank/DDBJ databases">
        <authorList>
            <person name="Carter J.-M."/>
            <person name="Baker S.C."/>
            <person name="Pink R."/>
            <person name="Carter D.R.F."/>
            <person name="Collins A."/>
            <person name="Tomlin J."/>
            <person name="Gibbs M."/>
            <person name="Breuker C.J."/>
        </authorList>
    </citation>
    <scope>NUCLEOTIDE SEQUENCE</scope>
    <source>
        <tissue evidence="1">Ovary</tissue>
    </source>
</reference>
<proteinExistence type="predicted"/>
<feature type="non-terminal residue" evidence="1">
    <location>
        <position position="106"/>
    </location>
</feature>
<evidence type="ECO:0000313" key="1">
    <source>
        <dbReference type="EMBL" id="JAA84924.1"/>
    </source>
</evidence>
<organism evidence="1">
    <name type="scientific">Pararge aegeria</name>
    <name type="common">speckled wood butterfly</name>
    <dbReference type="NCBI Taxonomy" id="116150"/>
    <lineage>
        <taxon>Eukaryota</taxon>
        <taxon>Metazoa</taxon>
        <taxon>Ecdysozoa</taxon>
        <taxon>Arthropoda</taxon>
        <taxon>Hexapoda</taxon>
        <taxon>Insecta</taxon>
        <taxon>Pterygota</taxon>
        <taxon>Neoptera</taxon>
        <taxon>Endopterygota</taxon>
        <taxon>Lepidoptera</taxon>
        <taxon>Glossata</taxon>
        <taxon>Ditrysia</taxon>
        <taxon>Papilionoidea</taxon>
        <taxon>Nymphalidae</taxon>
        <taxon>Satyrinae</taxon>
        <taxon>Satyrini</taxon>
        <taxon>Parargina</taxon>
        <taxon>Pararge</taxon>
    </lineage>
</organism>
<reference evidence="1" key="1">
    <citation type="journal article" date="2013" name="BMC Genomics">
        <title>Unscrambling butterfly oogenesis.</title>
        <authorList>
            <person name="Carter J.M."/>
            <person name="Baker S.C."/>
            <person name="Pink R."/>
            <person name="Carter D.R."/>
            <person name="Collins A."/>
            <person name="Tomlin J."/>
            <person name="Gibbs M."/>
            <person name="Breuker C.J."/>
        </authorList>
    </citation>
    <scope>NUCLEOTIDE SEQUENCE</scope>
    <source>
        <tissue evidence="1">Ovary</tissue>
    </source>
</reference>
<dbReference type="AlphaFoldDB" id="S4P4K1"/>
<accession>S4P4K1</accession>
<sequence>MDFSMIVENLLIGLISCLSIGVSLSGLFGDLSVVSLVVRVNAVGGDGAGGFFMSSNIAVKVRPAAVGDCSGGGLLVGRSGGRSGGFFGSTDCRFFDSKLDSRVSNT</sequence>
<protein>
    <submittedName>
        <fullName evidence="1">Uncharacterized protein</fullName>
    </submittedName>
</protein>
<dbReference type="EMBL" id="GAIX01007636">
    <property type="protein sequence ID" value="JAA84924.1"/>
    <property type="molecule type" value="Transcribed_RNA"/>
</dbReference>
<name>S4P4K1_9NEOP</name>